<dbReference type="Pfam" id="PF01944">
    <property type="entry name" value="SpoIIM"/>
    <property type="match status" value="1"/>
</dbReference>
<feature type="transmembrane region" description="Helical" evidence="1">
    <location>
        <begin position="206"/>
        <end position="232"/>
    </location>
</feature>
<feature type="transmembrane region" description="Helical" evidence="1">
    <location>
        <begin position="253"/>
        <end position="271"/>
    </location>
</feature>
<sequence>MDLDAFVLLRTPRWERLDALSRARRLDGRETDEMVALYQSVATDLSVLRSSMPDPTLVNQLSTTLGRTRSRLTGAHTPAWAMVARFAVVSAPAALYRIRWWIVAVTGVSVAIAAVAGWWVWHDPGALSTLGTDSERREYVEHSFVQYYETNGAFASRVWTNNAWLAAQCVAFGITGLWPAWVLFQNALNVGVIGGMMASYGRLGEFFSYILPHGMLELTAVFTAGAAGLKIFWTVVDPGPRPRGRAVAEEGRALMTVALALVGVLGVSGLVEGFVTGSALPTAVQIGIGVVVLAAFWAYVLVLGRRAAQAGATGDLDPDEAGDVLPVAG</sequence>
<keyword evidence="1" id="KW-0472">Membrane</keyword>
<gene>
    <name evidence="2" type="ORF">CLV34_1768</name>
</gene>
<dbReference type="EMBL" id="PGTZ01000007">
    <property type="protein sequence ID" value="PJI94280.1"/>
    <property type="molecule type" value="Genomic_DNA"/>
</dbReference>
<protein>
    <submittedName>
        <fullName evidence="2">Putative membrane protein SpoIIM required for sporulation</fullName>
    </submittedName>
</protein>
<feature type="transmembrane region" description="Helical" evidence="1">
    <location>
        <begin position="283"/>
        <end position="302"/>
    </location>
</feature>
<comment type="caution">
    <text evidence="2">The sequence shown here is derived from an EMBL/GenBank/DDBJ whole genome shotgun (WGS) entry which is preliminary data.</text>
</comment>
<keyword evidence="1" id="KW-1133">Transmembrane helix</keyword>
<dbReference type="InterPro" id="IPR002798">
    <property type="entry name" value="SpoIIM-like"/>
</dbReference>
<evidence type="ECO:0000313" key="3">
    <source>
        <dbReference type="Proteomes" id="UP000231586"/>
    </source>
</evidence>
<name>A0A2M8WTL2_9MICO</name>
<dbReference type="PANTHER" id="PTHR35337:SF1">
    <property type="entry name" value="SLR1478 PROTEIN"/>
    <property type="match status" value="1"/>
</dbReference>
<keyword evidence="1" id="KW-0812">Transmembrane</keyword>
<feature type="transmembrane region" description="Helical" evidence="1">
    <location>
        <begin position="100"/>
        <end position="121"/>
    </location>
</feature>
<reference evidence="2 3" key="1">
    <citation type="submission" date="2017-11" db="EMBL/GenBank/DDBJ databases">
        <title>Genomic Encyclopedia of Archaeal and Bacterial Type Strains, Phase II (KMG-II): From Individual Species to Whole Genera.</title>
        <authorList>
            <person name="Goeker M."/>
        </authorList>
    </citation>
    <scope>NUCLEOTIDE SEQUENCE [LARGE SCALE GENOMIC DNA]</scope>
    <source>
        <strain evidence="2 3">DSM 22413</strain>
    </source>
</reference>
<accession>A0A2M8WTL2</accession>
<dbReference type="PANTHER" id="PTHR35337">
    <property type="entry name" value="SLR1478 PROTEIN"/>
    <property type="match status" value="1"/>
</dbReference>
<dbReference type="AlphaFoldDB" id="A0A2M8WTL2"/>
<organism evidence="2 3">
    <name type="scientific">Luteimicrobium subarcticum</name>
    <dbReference type="NCBI Taxonomy" id="620910"/>
    <lineage>
        <taxon>Bacteria</taxon>
        <taxon>Bacillati</taxon>
        <taxon>Actinomycetota</taxon>
        <taxon>Actinomycetes</taxon>
        <taxon>Micrococcales</taxon>
        <taxon>Luteimicrobium</taxon>
    </lineage>
</organism>
<dbReference type="RefSeq" id="WP_100349943.1">
    <property type="nucleotide sequence ID" value="NZ_PGTZ01000007.1"/>
</dbReference>
<dbReference type="OrthoDB" id="5243448at2"/>
<dbReference type="Proteomes" id="UP000231586">
    <property type="component" value="Unassembled WGS sequence"/>
</dbReference>
<evidence type="ECO:0000313" key="2">
    <source>
        <dbReference type="EMBL" id="PJI94280.1"/>
    </source>
</evidence>
<evidence type="ECO:0000256" key="1">
    <source>
        <dbReference type="SAM" id="Phobius"/>
    </source>
</evidence>
<proteinExistence type="predicted"/>
<keyword evidence="3" id="KW-1185">Reference proteome</keyword>